<dbReference type="Gene3D" id="3.90.550.10">
    <property type="entry name" value="Spore Coat Polysaccharide Biosynthesis Protein SpsA, Chain A"/>
    <property type="match status" value="1"/>
</dbReference>
<dbReference type="SUPFAM" id="SSF53448">
    <property type="entry name" value="Nucleotide-diphospho-sugar transferases"/>
    <property type="match status" value="1"/>
</dbReference>
<keyword evidence="8" id="KW-1185">Reference proteome</keyword>
<name>A0A7G9S3J9_9MICO</name>
<reference evidence="7 8" key="1">
    <citation type="submission" date="2020-08" db="EMBL/GenBank/DDBJ databases">
        <title>Genome sequence of Leucobacter denitrificans KACC 14055T.</title>
        <authorList>
            <person name="Hyun D.-W."/>
            <person name="Bae J.-W."/>
        </authorList>
    </citation>
    <scope>NUCLEOTIDE SEQUENCE [LARGE SCALE GENOMIC DNA]</scope>
    <source>
        <strain evidence="7 8">KACC 14055</strain>
    </source>
</reference>
<dbReference type="InterPro" id="IPR001173">
    <property type="entry name" value="Glyco_trans_2-like"/>
</dbReference>
<evidence type="ECO:0000256" key="3">
    <source>
        <dbReference type="ARBA" id="ARBA00022676"/>
    </source>
</evidence>
<feature type="domain" description="Glycosyltransferase 2-like" evidence="6">
    <location>
        <begin position="33"/>
        <end position="134"/>
    </location>
</feature>
<evidence type="ECO:0000256" key="5">
    <source>
        <dbReference type="SAM" id="MobiDB-lite"/>
    </source>
</evidence>
<evidence type="ECO:0000256" key="2">
    <source>
        <dbReference type="ARBA" id="ARBA00006739"/>
    </source>
</evidence>
<feature type="compositionally biased region" description="Basic and acidic residues" evidence="5">
    <location>
        <begin position="1"/>
        <end position="10"/>
    </location>
</feature>
<dbReference type="InterPro" id="IPR029044">
    <property type="entry name" value="Nucleotide-diphossugar_trans"/>
</dbReference>
<evidence type="ECO:0000313" key="8">
    <source>
        <dbReference type="Proteomes" id="UP000515934"/>
    </source>
</evidence>
<evidence type="ECO:0000313" key="7">
    <source>
        <dbReference type="EMBL" id="QNN62424.1"/>
    </source>
</evidence>
<dbReference type="Proteomes" id="UP000515934">
    <property type="component" value="Chromosome"/>
</dbReference>
<dbReference type="CDD" id="cd04185">
    <property type="entry name" value="GT_2_like_b"/>
    <property type="match status" value="1"/>
</dbReference>
<keyword evidence="3" id="KW-0328">Glycosyltransferase</keyword>
<accession>A0A7G9S3J9</accession>
<protein>
    <submittedName>
        <fullName evidence="7">Glycosyltransferase family 2 protein</fullName>
    </submittedName>
</protein>
<proteinExistence type="inferred from homology"/>
<dbReference type="RefSeq" id="WP_187554894.1">
    <property type="nucleotide sequence ID" value="NZ_CP060716.1"/>
</dbReference>
<dbReference type="PANTHER" id="PTHR43179">
    <property type="entry name" value="RHAMNOSYLTRANSFERASE WBBL"/>
    <property type="match status" value="1"/>
</dbReference>
<dbReference type="KEGG" id="ldn:H9L06_09170"/>
<evidence type="ECO:0000256" key="4">
    <source>
        <dbReference type="ARBA" id="ARBA00022679"/>
    </source>
</evidence>
<dbReference type="PANTHER" id="PTHR43179:SF12">
    <property type="entry name" value="GALACTOFURANOSYLTRANSFERASE GLFT2"/>
    <property type="match status" value="1"/>
</dbReference>
<gene>
    <name evidence="7" type="ORF">H9L06_09170</name>
</gene>
<evidence type="ECO:0000256" key="1">
    <source>
        <dbReference type="ARBA" id="ARBA00004776"/>
    </source>
</evidence>
<dbReference type="GO" id="GO:0016757">
    <property type="term" value="F:glycosyltransferase activity"/>
    <property type="evidence" value="ECO:0007669"/>
    <property type="project" value="UniProtKB-KW"/>
</dbReference>
<comment type="similarity">
    <text evidence="2">Belongs to the glycosyltransferase 2 family.</text>
</comment>
<sequence>MAESFDENRPNTRPVPIVDHPAHTNLSGRVAAIIVTFNRLGKLPKTIETVLAQSYGCDWVVIVNNNSTDGTRGYLDDLNDPRLRVLHLDENLGGAGGFEHGMAYGYNLGADYVWVMDDDCYPESSALEILLDQRDRASQALGYDVPFACSLVKFIDGSLCEMNNPITTWDWPRAYLDGLNSFKVAECTFVSVLIPRWAIEEVGLPLGEYFIWFDDKEFTKRLEGHFGAGIIALESQVVHDMGVNAGVNYRQVDESNIWKFEKGARNQGSFLIHYRGRIPYALYCLRIFREMREGKVARPVRRRMYKALKESWKFNPKPRFAQDPRYALGQ</sequence>
<keyword evidence="4 7" id="KW-0808">Transferase</keyword>
<comment type="pathway">
    <text evidence="1">Cell wall biogenesis; cell wall polysaccharide biosynthesis.</text>
</comment>
<organism evidence="7 8">
    <name type="scientific">Leucobacter denitrificans</name>
    <dbReference type="NCBI Taxonomy" id="683042"/>
    <lineage>
        <taxon>Bacteria</taxon>
        <taxon>Bacillati</taxon>
        <taxon>Actinomycetota</taxon>
        <taxon>Actinomycetes</taxon>
        <taxon>Micrococcales</taxon>
        <taxon>Microbacteriaceae</taxon>
        <taxon>Leucobacter</taxon>
    </lineage>
</organism>
<feature type="region of interest" description="Disordered" evidence="5">
    <location>
        <begin position="1"/>
        <end position="20"/>
    </location>
</feature>
<dbReference type="EMBL" id="CP060716">
    <property type="protein sequence ID" value="QNN62424.1"/>
    <property type="molecule type" value="Genomic_DNA"/>
</dbReference>
<dbReference type="AlphaFoldDB" id="A0A7G9S3J9"/>
<evidence type="ECO:0000259" key="6">
    <source>
        <dbReference type="Pfam" id="PF00535"/>
    </source>
</evidence>
<dbReference type="Pfam" id="PF00535">
    <property type="entry name" value="Glycos_transf_2"/>
    <property type="match status" value="1"/>
</dbReference>